<dbReference type="Proteomes" id="UP000075260">
    <property type="component" value="Unassembled WGS sequence"/>
</dbReference>
<protein>
    <submittedName>
        <fullName evidence="1">Uncharacterized protein</fullName>
    </submittedName>
</protein>
<dbReference type="AlphaFoldDB" id="A0A150QVV7"/>
<dbReference type="EMBL" id="JEMA01000316">
    <property type="protein sequence ID" value="KYF71698.1"/>
    <property type="molecule type" value="Genomic_DNA"/>
</dbReference>
<proteinExistence type="predicted"/>
<comment type="caution">
    <text evidence="1">The sequence shown here is derived from an EMBL/GenBank/DDBJ whole genome shotgun (WGS) entry which is preliminary data.</text>
</comment>
<evidence type="ECO:0000313" key="2">
    <source>
        <dbReference type="Proteomes" id="UP000075260"/>
    </source>
</evidence>
<gene>
    <name evidence="1" type="ORF">BE15_39425</name>
</gene>
<organism evidence="1 2">
    <name type="scientific">Sorangium cellulosum</name>
    <name type="common">Polyangium cellulosum</name>
    <dbReference type="NCBI Taxonomy" id="56"/>
    <lineage>
        <taxon>Bacteria</taxon>
        <taxon>Pseudomonadati</taxon>
        <taxon>Myxococcota</taxon>
        <taxon>Polyangia</taxon>
        <taxon>Polyangiales</taxon>
        <taxon>Polyangiaceae</taxon>
        <taxon>Sorangium</taxon>
    </lineage>
</organism>
<evidence type="ECO:0000313" key="1">
    <source>
        <dbReference type="EMBL" id="KYF71698.1"/>
    </source>
</evidence>
<sequence length="147" mass="15684">MRQRASAAPPPDRRCSLSAIGQLCENLMSPDPGPSDLAGEWIQIDEIVAAAAAINNQASLFFALFYRLVLRLFQGDNAGAAALAFEANPTIIGIAGWQGNPPFHFYGGIALILAAEGADPETREKYLAKARAMGEKVAFWASHAPDN</sequence>
<reference evidence="1 2" key="1">
    <citation type="submission" date="2014-02" db="EMBL/GenBank/DDBJ databases">
        <title>The small core and large imbalanced accessory genome model reveals a collaborative survival strategy of Sorangium cellulosum strains in nature.</title>
        <authorList>
            <person name="Han K."/>
            <person name="Peng R."/>
            <person name="Blom J."/>
            <person name="Li Y.-Z."/>
        </authorList>
    </citation>
    <scope>NUCLEOTIDE SEQUENCE [LARGE SCALE GENOMIC DNA]</scope>
    <source>
        <strain evidence="1 2">So0008-312</strain>
    </source>
</reference>
<name>A0A150QVV7_SORCE</name>
<accession>A0A150QVV7</accession>